<dbReference type="PANTHER" id="PTHR42087">
    <property type="entry name" value="ILP IS AN APOPTOSIS INHIBITOR"/>
    <property type="match status" value="1"/>
</dbReference>
<keyword evidence="3" id="KW-1185">Reference proteome</keyword>
<dbReference type="EMBL" id="JH921458">
    <property type="protein sequence ID" value="EKD12449.1"/>
    <property type="molecule type" value="Genomic_DNA"/>
</dbReference>
<dbReference type="RefSeq" id="XP_007297372.1">
    <property type="nucleotide sequence ID" value="XM_007297310.1"/>
</dbReference>
<evidence type="ECO:0008006" key="4">
    <source>
        <dbReference type="Google" id="ProtNLM"/>
    </source>
</evidence>
<dbReference type="Proteomes" id="UP000006753">
    <property type="component" value="Unassembled WGS sequence"/>
</dbReference>
<evidence type="ECO:0000313" key="3">
    <source>
        <dbReference type="Proteomes" id="UP000006753"/>
    </source>
</evidence>
<dbReference type="InterPro" id="IPR053267">
    <property type="entry name" value="Verrucosidin_biosynth-assoc"/>
</dbReference>
<reference evidence="2 3" key="1">
    <citation type="journal article" date="2012" name="BMC Genomics">
        <title>Sequencing the genome of Marssonina brunnea reveals fungus-poplar co-evolution.</title>
        <authorList>
            <person name="Zhu S."/>
            <person name="Cao Y.-Z."/>
            <person name="Jiang C."/>
            <person name="Tan B.-Y."/>
            <person name="Wang Z."/>
            <person name="Feng S."/>
            <person name="Zhang L."/>
            <person name="Su X.-H."/>
            <person name="Brejova B."/>
            <person name="Vinar T."/>
            <person name="Xu M."/>
            <person name="Wang M.-X."/>
            <person name="Zhang S.-G."/>
            <person name="Huang M.-R."/>
            <person name="Wu R."/>
            <person name="Zhou Y."/>
        </authorList>
    </citation>
    <scope>NUCLEOTIDE SEQUENCE [LARGE SCALE GENOMIC DNA]</scope>
    <source>
        <strain evidence="2 3">MB_m1</strain>
    </source>
</reference>
<dbReference type="InParanoid" id="K1XIX9"/>
<dbReference type="KEGG" id="mbe:MBM_09483"/>
<dbReference type="AlphaFoldDB" id="K1XIX9"/>
<dbReference type="PANTHER" id="PTHR42087:SF1">
    <property type="entry name" value="ILP IS AN APOPTOSIS INHIBITOR"/>
    <property type="match status" value="1"/>
</dbReference>
<dbReference type="OrthoDB" id="5335812at2759"/>
<sequence length="226" mass="26061">MASTNGSPHVSGWQSAAESPRQSPLSPPPRPPPEFEIYIWHPRYQMCMRYFLDHAQHSIPVQALADLMNIQLPFQMHPHPINRFETLPVGGAHPHERMPGPERHARFVSLVSYIRRLVATGHDNPRVLHGFFGDEWQAGVGGLHEIERRNYMFAAKSVSWLQCKEAYDMNPHETVPFMQPLKDVTEEEILRAEVAWSDWMFMQDWKLGPRSLSLSPPPGLWREGRN</sequence>
<dbReference type="eggNOG" id="ENOG502S2F8">
    <property type="taxonomic scope" value="Eukaryota"/>
</dbReference>
<organism evidence="2 3">
    <name type="scientific">Marssonina brunnea f. sp. multigermtubi (strain MB_m1)</name>
    <name type="common">Marssonina leaf spot fungus</name>
    <dbReference type="NCBI Taxonomy" id="1072389"/>
    <lineage>
        <taxon>Eukaryota</taxon>
        <taxon>Fungi</taxon>
        <taxon>Dikarya</taxon>
        <taxon>Ascomycota</taxon>
        <taxon>Pezizomycotina</taxon>
        <taxon>Leotiomycetes</taxon>
        <taxon>Helotiales</taxon>
        <taxon>Drepanopezizaceae</taxon>
        <taxon>Drepanopeziza</taxon>
    </lineage>
</organism>
<protein>
    <recommendedName>
        <fullName evidence="4">Ilp is an apoptosis inhibitor</fullName>
    </recommendedName>
</protein>
<name>K1XIX9_MARBU</name>
<dbReference type="GeneID" id="18765418"/>
<proteinExistence type="predicted"/>
<feature type="compositionally biased region" description="Polar residues" evidence="1">
    <location>
        <begin position="1"/>
        <end position="17"/>
    </location>
</feature>
<gene>
    <name evidence="2" type="ORF">MBM_09483</name>
</gene>
<accession>K1XIX9</accession>
<evidence type="ECO:0000256" key="1">
    <source>
        <dbReference type="SAM" id="MobiDB-lite"/>
    </source>
</evidence>
<dbReference type="OMA" id="FEWYPHY"/>
<evidence type="ECO:0000313" key="2">
    <source>
        <dbReference type="EMBL" id="EKD12449.1"/>
    </source>
</evidence>
<feature type="region of interest" description="Disordered" evidence="1">
    <location>
        <begin position="1"/>
        <end position="30"/>
    </location>
</feature>
<dbReference type="HOGENOM" id="CLU_079969_0_0_1"/>